<gene>
    <name evidence="5" type="primary">LOC113391626</name>
</gene>
<keyword evidence="1" id="KW-0245">EGF-like domain</keyword>
<dbReference type="RefSeq" id="XP_064076084.1">
    <property type="nucleotide sequence ID" value="XM_064220014.1"/>
</dbReference>
<feature type="transmembrane region" description="Helical" evidence="2">
    <location>
        <begin position="222"/>
        <end position="244"/>
    </location>
</feature>
<feature type="domain" description="EGF-like" evidence="3">
    <location>
        <begin position="146"/>
        <end position="184"/>
    </location>
</feature>
<feature type="transmembrane region" description="Helical" evidence="2">
    <location>
        <begin position="6"/>
        <end position="22"/>
    </location>
</feature>
<dbReference type="GeneID" id="113391626"/>
<dbReference type="Proteomes" id="UP001652626">
    <property type="component" value="Chromosome 30"/>
</dbReference>
<evidence type="ECO:0000259" key="3">
    <source>
        <dbReference type="PROSITE" id="PS50026"/>
    </source>
</evidence>
<comment type="caution">
    <text evidence="1">Lacks conserved residue(s) required for the propagation of feature annotation.</text>
</comment>
<evidence type="ECO:0000256" key="2">
    <source>
        <dbReference type="SAM" id="Phobius"/>
    </source>
</evidence>
<evidence type="ECO:0000313" key="4">
    <source>
        <dbReference type="Proteomes" id="UP001652626"/>
    </source>
</evidence>
<organism evidence="4 5">
    <name type="scientific">Vanessa tameamea</name>
    <name type="common">Kamehameha butterfly</name>
    <dbReference type="NCBI Taxonomy" id="334116"/>
    <lineage>
        <taxon>Eukaryota</taxon>
        <taxon>Metazoa</taxon>
        <taxon>Ecdysozoa</taxon>
        <taxon>Arthropoda</taxon>
        <taxon>Hexapoda</taxon>
        <taxon>Insecta</taxon>
        <taxon>Pterygota</taxon>
        <taxon>Neoptera</taxon>
        <taxon>Endopterygota</taxon>
        <taxon>Lepidoptera</taxon>
        <taxon>Glossata</taxon>
        <taxon>Ditrysia</taxon>
        <taxon>Papilionoidea</taxon>
        <taxon>Nymphalidae</taxon>
        <taxon>Nymphalinae</taxon>
        <taxon>Vanessa</taxon>
    </lineage>
</organism>
<proteinExistence type="predicted"/>
<dbReference type="PROSITE" id="PS50026">
    <property type="entry name" value="EGF_3"/>
    <property type="match status" value="1"/>
</dbReference>
<reference evidence="5" key="1">
    <citation type="submission" date="2025-08" db="UniProtKB">
        <authorList>
            <consortium name="RefSeq"/>
        </authorList>
    </citation>
    <scope>IDENTIFICATION</scope>
    <source>
        <tissue evidence="5">Whole body</tissue>
    </source>
</reference>
<keyword evidence="2" id="KW-0472">Membrane</keyword>
<sequence length="301" mass="34122">MQFISDFWIICLVYSVILFYNGRVRSKYRKVFGNQTIEYNGSDTMTVLITLRNTTSYKNATLFYSNENYLTNFDFTLNLLADYDGVVLYVIIFFEDNRNVTKPVFGLKLARGPINNRHVCLQSCEIIIAVHRIQDEEDGDKRKMNMRKPCINSSCGPNAECKSIGSDVSCSCHSNFTGKPPNCYRLSDQSECSPNKTCASDRCISTKCQDPDNITDSKSHKIAIYLSAGLIAIIVCGFLIHLGIKRWKSSQNISKEEYVYTYPIQNQMLYADLDVGTSISNDLPTLNQTGYTRIIGVLKQK</sequence>
<evidence type="ECO:0000256" key="1">
    <source>
        <dbReference type="PROSITE-ProRule" id="PRU00076"/>
    </source>
</evidence>
<name>A0ABM4AXR2_VANTA</name>
<evidence type="ECO:0000313" key="5">
    <source>
        <dbReference type="RefSeq" id="XP_064076084.1"/>
    </source>
</evidence>
<keyword evidence="2" id="KW-1133">Transmembrane helix</keyword>
<keyword evidence="2" id="KW-0812">Transmembrane</keyword>
<accession>A0ABM4AXR2</accession>
<dbReference type="InterPro" id="IPR000742">
    <property type="entry name" value="EGF"/>
</dbReference>
<keyword evidence="4" id="KW-1185">Reference proteome</keyword>
<protein>
    <submittedName>
        <fullName evidence="5">Uncharacterized protein LOC113391626</fullName>
    </submittedName>
</protein>